<keyword evidence="11" id="KW-1185">Reference proteome</keyword>
<dbReference type="PANTHER" id="PTHR21311:SF0">
    <property type="entry name" value="CONSERVED OLIGOMERIC GOLGI COMPLEX SUBUNIT 8"/>
    <property type="match status" value="1"/>
</dbReference>
<dbReference type="GO" id="GO:0015031">
    <property type="term" value="P:protein transport"/>
    <property type="evidence" value="ECO:0007669"/>
    <property type="project" value="UniProtKB-KW"/>
</dbReference>
<evidence type="ECO:0000313" key="10">
    <source>
        <dbReference type="EMBL" id="KAK5644122.1"/>
    </source>
</evidence>
<dbReference type="InterPro" id="IPR016159">
    <property type="entry name" value="Cullin_repeat-like_dom_sf"/>
</dbReference>
<keyword evidence="6" id="KW-0333">Golgi apparatus</keyword>
<dbReference type="GO" id="GO:0000139">
    <property type="term" value="C:Golgi membrane"/>
    <property type="evidence" value="ECO:0007669"/>
    <property type="project" value="UniProtKB-SubCell"/>
</dbReference>
<comment type="subcellular location">
    <subcellularLocation>
        <location evidence="1">Golgi apparatus membrane</location>
        <topology evidence="1">Peripheral membrane protein</topology>
    </subcellularLocation>
</comment>
<accession>A0AAN7ZIY2</accession>
<evidence type="ECO:0000256" key="4">
    <source>
        <dbReference type="ARBA" id="ARBA00022448"/>
    </source>
</evidence>
<evidence type="ECO:0000313" key="11">
    <source>
        <dbReference type="Proteomes" id="UP001329430"/>
    </source>
</evidence>
<feature type="region of interest" description="Disordered" evidence="9">
    <location>
        <begin position="542"/>
        <end position="572"/>
    </location>
</feature>
<dbReference type="Proteomes" id="UP001329430">
    <property type="component" value="Chromosome 5"/>
</dbReference>
<dbReference type="Pfam" id="PF04124">
    <property type="entry name" value="Dor1"/>
    <property type="match status" value="1"/>
</dbReference>
<dbReference type="SUPFAM" id="SSF74788">
    <property type="entry name" value="Cullin repeat-like"/>
    <property type="match status" value="1"/>
</dbReference>
<evidence type="ECO:0000256" key="3">
    <source>
        <dbReference type="ARBA" id="ARBA00020983"/>
    </source>
</evidence>
<sequence length="572" mass="66230">MDQEKTNLLNLLFSEEEGAELDNDVNFNDYLNKVGTFKCEELIKEPSKLKDVKSNITEQMQELAIVNYKTFIQTADCSRNLFQGFNSIENKLDNLLENIPQFEQKCHTFATNTSGINLLRRLNSLTLTRSAQLLEVLEVPQLMDSFIKDALYEDALELAAYVRRLYMKHPDILIFKNILDEINKSWLIMLHHLLKQLKEDLQLSRCLQIVSYLRRMEVFTEAELRLKFLQAREVWLKRCLSKIVDTNAMHHINKTIEVTRVTLFNIITQYKAIFNDDDHGSVLLNKQQNINENLIFFSWIRDRIREFLVTLESDLSKEVTSVESILGQCMYFGLSFSRVGCDFRGSMVPIFNKAILHNFQKRISKSTLDLEKNMERFTLINKNHPNVPWKTKISDPIQPPESLLEFYPLAEYLNQLLVAFNELRLCAPIAIVRDIIKSLEESLIIISKAILVLYSQEQQAFTSNARDAFTRLCLSFVDDLIPYVQKCINIIYPSNYISSHISCSIQNLQKEGIITIDKSVIIEPLFHLLPIKIEPVISNNDPNPSEIVDKDETSTTESECEHATEETIESLL</sequence>
<comment type="similarity">
    <text evidence="2">Belongs to the COG8 family.</text>
</comment>
<evidence type="ECO:0000256" key="7">
    <source>
        <dbReference type="ARBA" id="ARBA00023136"/>
    </source>
</evidence>
<feature type="compositionally biased region" description="Basic and acidic residues" evidence="9">
    <location>
        <begin position="547"/>
        <end position="565"/>
    </location>
</feature>
<evidence type="ECO:0000256" key="6">
    <source>
        <dbReference type="ARBA" id="ARBA00023034"/>
    </source>
</evidence>
<gene>
    <name evidence="10" type="ORF">RI129_007967</name>
</gene>
<organism evidence="10 11">
    <name type="scientific">Pyrocoelia pectoralis</name>
    <dbReference type="NCBI Taxonomy" id="417401"/>
    <lineage>
        <taxon>Eukaryota</taxon>
        <taxon>Metazoa</taxon>
        <taxon>Ecdysozoa</taxon>
        <taxon>Arthropoda</taxon>
        <taxon>Hexapoda</taxon>
        <taxon>Insecta</taxon>
        <taxon>Pterygota</taxon>
        <taxon>Neoptera</taxon>
        <taxon>Endopterygota</taxon>
        <taxon>Coleoptera</taxon>
        <taxon>Polyphaga</taxon>
        <taxon>Elateriformia</taxon>
        <taxon>Elateroidea</taxon>
        <taxon>Lampyridae</taxon>
        <taxon>Lampyrinae</taxon>
        <taxon>Pyrocoelia</taxon>
    </lineage>
</organism>
<protein>
    <recommendedName>
        <fullName evidence="3">Conserved oligomeric Golgi complex subunit 8</fullName>
    </recommendedName>
    <alternativeName>
        <fullName evidence="8">Component of oligomeric Golgi complex 8</fullName>
    </alternativeName>
</protein>
<dbReference type="PANTHER" id="PTHR21311">
    <property type="entry name" value="CONSERVED OLIGOMERIC GOLGI COMPLEX COMPONENT 8"/>
    <property type="match status" value="1"/>
</dbReference>
<name>A0AAN7ZIY2_9COLE</name>
<dbReference type="GO" id="GO:0017119">
    <property type="term" value="C:Golgi transport complex"/>
    <property type="evidence" value="ECO:0007669"/>
    <property type="project" value="InterPro"/>
</dbReference>
<dbReference type="AlphaFoldDB" id="A0AAN7ZIY2"/>
<proteinExistence type="inferred from homology"/>
<evidence type="ECO:0000256" key="9">
    <source>
        <dbReference type="SAM" id="MobiDB-lite"/>
    </source>
</evidence>
<keyword evidence="4" id="KW-0813">Transport</keyword>
<dbReference type="EMBL" id="JAVRBK010000005">
    <property type="protein sequence ID" value="KAK5644122.1"/>
    <property type="molecule type" value="Genomic_DNA"/>
</dbReference>
<keyword evidence="7" id="KW-0472">Membrane</keyword>
<evidence type="ECO:0000256" key="2">
    <source>
        <dbReference type="ARBA" id="ARBA00006419"/>
    </source>
</evidence>
<evidence type="ECO:0000256" key="5">
    <source>
        <dbReference type="ARBA" id="ARBA00022927"/>
    </source>
</evidence>
<comment type="caution">
    <text evidence="10">The sequence shown here is derived from an EMBL/GenBank/DDBJ whole genome shotgun (WGS) entry which is preliminary data.</text>
</comment>
<evidence type="ECO:0000256" key="1">
    <source>
        <dbReference type="ARBA" id="ARBA00004395"/>
    </source>
</evidence>
<evidence type="ECO:0000256" key="8">
    <source>
        <dbReference type="ARBA" id="ARBA00031347"/>
    </source>
</evidence>
<reference evidence="10 11" key="1">
    <citation type="journal article" date="2024" name="Insects">
        <title>An Improved Chromosome-Level Genome Assembly of the Firefly Pyrocoelia pectoralis.</title>
        <authorList>
            <person name="Fu X."/>
            <person name="Meyer-Rochow V.B."/>
            <person name="Ballantyne L."/>
            <person name="Zhu X."/>
        </authorList>
    </citation>
    <scope>NUCLEOTIDE SEQUENCE [LARGE SCALE GENOMIC DNA]</scope>
    <source>
        <strain evidence="10">XCY_ONT2</strain>
    </source>
</reference>
<keyword evidence="5" id="KW-0653">Protein transport</keyword>
<dbReference type="InterPro" id="IPR007255">
    <property type="entry name" value="COG8"/>
</dbReference>
<dbReference type="GO" id="GO:0006891">
    <property type="term" value="P:intra-Golgi vesicle-mediated transport"/>
    <property type="evidence" value="ECO:0007669"/>
    <property type="project" value="TreeGrafter"/>
</dbReference>